<proteinExistence type="predicted"/>
<organism evidence="1 2">
    <name type="scientific">Pseudomonas savastanoi pv. glycinea str. race 4</name>
    <dbReference type="NCBI Taxonomy" id="875330"/>
    <lineage>
        <taxon>Bacteria</taxon>
        <taxon>Pseudomonadati</taxon>
        <taxon>Pseudomonadota</taxon>
        <taxon>Gammaproteobacteria</taxon>
        <taxon>Pseudomonadales</taxon>
        <taxon>Pseudomonadaceae</taxon>
        <taxon>Pseudomonas</taxon>
    </lineage>
</organism>
<dbReference type="Proteomes" id="UP000005466">
    <property type="component" value="Unassembled WGS sequence"/>
</dbReference>
<gene>
    <name evidence="1" type="ORF">Pgy4_36420</name>
</gene>
<evidence type="ECO:0000313" key="1">
    <source>
        <dbReference type="EMBL" id="EGH18455.1"/>
    </source>
</evidence>
<dbReference type="AlphaFoldDB" id="F3CGR3"/>
<accession>F3CGR3</accession>
<reference evidence="1 2" key="1">
    <citation type="journal article" date="2011" name="PLoS Pathog.">
        <title>Dynamic evolution of pathogenicity revealed by sequencing and comparative genomics of 19 Pseudomonas syringae isolates.</title>
        <authorList>
            <person name="Baltrus D.A."/>
            <person name="Nishimura M.T."/>
            <person name="Romanchuk A."/>
            <person name="Chang J.H."/>
            <person name="Mukhtar M.S."/>
            <person name="Cherkis K."/>
            <person name="Roach J."/>
            <person name="Grant S.R."/>
            <person name="Jones C.D."/>
            <person name="Dangl J.L."/>
        </authorList>
    </citation>
    <scope>NUCLEOTIDE SEQUENCE [LARGE SCALE GENOMIC DNA]</scope>
    <source>
        <strain evidence="2">race 4</strain>
    </source>
</reference>
<name>F3CGR3_PSESG</name>
<dbReference type="HOGENOM" id="CLU_3244165_0_0_6"/>
<protein>
    <submittedName>
        <fullName evidence="1">Uncharacterized protein</fullName>
    </submittedName>
</protein>
<dbReference type="EMBL" id="ADWY01002753">
    <property type="protein sequence ID" value="EGH18455.1"/>
    <property type="molecule type" value="Genomic_DNA"/>
</dbReference>
<evidence type="ECO:0000313" key="2">
    <source>
        <dbReference type="Proteomes" id="UP000005466"/>
    </source>
</evidence>
<feature type="non-terminal residue" evidence="1">
    <location>
        <position position="1"/>
    </location>
</feature>
<comment type="caution">
    <text evidence="1">The sequence shown here is derived from an EMBL/GenBank/DDBJ whole genome shotgun (WGS) entry which is preliminary data.</text>
</comment>
<sequence length="42" mass="4626">DDNASDFFHQRCEAMLKILTSVTGDVMATMEKALHAITGEDI</sequence>